<feature type="compositionally biased region" description="Polar residues" evidence="2">
    <location>
        <begin position="666"/>
        <end position="675"/>
    </location>
</feature>
<evidence type="ECO:0008006" key="7">
    <source>
        <dbReference type="Google" id="ProtNLM"/>
    </source>
</evidence>
<dbReference type="CDD" id="cd02642">
    <property type="entry name" value="R3H_encore_like"/>
    <property type="match status" value="1"/>
</dbReference>
<dbReference type="Proteomes" id="UP001590950">
    <property type="component" value="Unassembled WGS sequence"/>
</dbReference>
<evidence type="ECO:0000256" key="1">
    <source>
        <dbReference type="ARBA" id="ARBA00022553"/>
    </source>
</evidence>
<comment type="caution">
    <text evidence="5">The sequence shown here is derived from an EMBL/GenBank/DDBJ whole genome shotgun (WGS) entry which is preliminary data.</text>
</comment>
<evidence type="ECO:0000313" key="6">
    <source>
        <dbReference type="Proteomes" id="UP001590950"/>
    </source>
</evidence>
<evidence type="ECO:0000256" key="2">
    <source>
        <dbReference type="SAM" id="MobiDB-lite"/>
    </source>
</evidence>
<dbReference type="PROSITE" id="PS51673">
    <property type="entry name" value="SUZ"/>
    <property type="match status" value="1"/>
</dbReference>
<gene>
    <name evidence="5" type="ORF">N7G274_004775</name>
</gene>
<feature type="region of interest" description="Disordered" evidence="2">
    <location>
        <begin position="361"/>
        <end position="460"/>
    </location>
</feature>
<dbReference type="InterPro" id="IPR051937">
    <property type="entry name" value="R3H_domain_containing"/>
</dbReference>
<feature type="compositionally biased region" description="Polar residues" evidence="2">
    <location>
        <begin position="1"/>
        <end position="12"/>
    </location>
</feature>
<sequence>MATHIAKTSVSKPSFAKIAAMAPPTSSGPPPNGRENEKPFSATSPTRSCKSPMVESPSASQLQRELRDSMSRLVVKESTLAGNSLNDQQKTNISRAGLKFDDDQTQVSTSSTKPASLDGKSTISGALDEKESLRPDDSASVKAAEDDDFGSGPTGPNSRVGSEAGGRAFGNQFYEISESIGPGHPRMQPLGRKIITGIEEEGPQMTHPPLGTALPAPVSLPSPQLVAPTGPSIDYKYQEPDEKLFEALQSPKDRLFLLKLEQEVITFVRDSTEPLIDLPPCNSFCRLLAHKLADYYALTHFVDNAVSSVRLYRTPYCRLPTPLGALASKAPIPIDPTQSSQPAMKIMRRAGLGRACRNADSGLTTAEASATPSKAGSETGDDSQRGTGVASPTDSNMAKEKSSLTREEREAKYKETRERIFGPESENADSNEAVNELSRASSRNEKRKKKHKNNDDGFEARSQFNAYYPQVQYQPASYNPNASAPAYYNSPYAIQPGLPMGQPGTMSPGMLQQGFQQGYQSMPNAQGYSSNPSGMPMMIGFDMQNAAAFNQNQQMPSQYYPQMQQGYGLGQQSPAISSPALSNNGHFPRPQSQMSDHQWSQNGYTYSYQQAGEQQQFFHPPMPISNQMHNLNPMTSVQSIPYQYGQLPMHPGLQGAKSQHPLPGSYKSQAFNPQTRAFVPNGGPTPSQLIHGGNSPNHQMARSPTISMPNGSQCSPYVQQAPTYPQMASMPVPSSSYSFGPESRNHGPRKSSAQSSITHSPAQSSLSKWGTPSHLPPKPPPPETSSMPDVHHSLPMNNQFNVSVQPMHRGQPMPSYQNGVYSMPGASPQAT</sequence>
<feature type="compositionally biased region" description="Polar residues" evidence="2">
    <location>
        <begin position="80"/>
        <end position="94"/>
    </location>
</feature>
<keyword evidence="6" id="KW-1185">Reference proteome</keyword>
<dbReference type="PANTHER" id="PTHR15672:SF8">
    <property type="entry name" value="PROTEIN ENCORE"/>
    <property type="match status" value="1"/>
</dbReference>
<dbReference type="EMBL" id="JBEFKJ010000014">
    <property type="protein sequence ID" value="KAL2042287.1"/>
    <property type="molecule type" value="Genomic_DNA"/>
</dbReference>
<feature type="compositionally biased region" description="Pro residues" evidence="2">
    <location>
        <begin position="774"/>
        <end position="783"/>
    </location>
</feature>
<organism evidence="5 6">
    <name type="scientific">Stereocaulon virgatum</name>
    <dbReference type="NCBI Taxonomy" id="373712"/>
    <lineage>
        <taxon>Eukaryota</taxon>
        <taxon>Fungi</taxon>
        <taxon>Dikarya</taxon>
        <taxon>Ascomycota</taxon>
        <taxon>Pezizomycotina</taxon>
        <taxon>Lecanoromycetes</taxon>
        <taxon>OSLEUM clade</taxon>
        <taxon>Lecanoromycetidae</taxon>
        <taxon>Lecanorales</taxon>
        <taxon>Lecanorineae</taxon>
        <taxon>Stereocaulaceae</taxon>
        <taxon>Stereocaulon</taxon>
    </lineage>
</organism>
<dbReference type="Pfam" id="PF01424">
    <property type="entry name" value="R3H"/>
    <property type="match status" value="1"/>
</dbReference>
<dbReference type="PROSITE" id="PS51061">
    <property type="entry name" value="R3H"/>
    <property type="match status" value="1"/>
</dbReference>
<dbReference type="InterPro" id="IPR036867">
    <property type="entry name" value="R3H_dom_sf"/>
</dbReference>
<feature type="compositionally biased region" description="Polar residues" evidence="2">
    <location>
        <begin position="795"/>
        <end position="804"/>
    </location>
</feature>
<name>A0ABR4ACR1_9LECA</name>
<feature type="compositionally biased region" description="Polar residues" evidence="2">
    <location>
        <begin position="361"/>
        <end position="376"/>
    </location>
</feature>
<feature type="compositionally biased region" description="Polar residues" evidence="2">
    <location>
        <begin position="684"/>
        <end position="723"/>
    </location>
</feature>
<feature type="compositionally biased region" description="Basic and acidic residues" evidence="2">
    <location>
        <begin position="127"/>
        <end position="139"/>
    </location>
</feature>
<evidence type="ECO:0000259" key="3">
    <source>
        <dbReference type="PROSITE" id="PS51061"/>
    </source>
</evidence>
<evidence type="ECO:0000313" key="5">
    <source>
        <dbReference type="EMBL" id="KAL2042287.1"/>
    </source>
</evidence>
<dbReference type="Gene3D" id="3.30.1370.50">
    <property type="entry name" value="R3H-like domain"/>
    <property type="match status" value="1"/>
</dbReference>
<evidence type="ECO:0000259" key="4">
    <source>
        <dbReference type="PROSITE" id="PS51673"/>
    </source>
</evidence>
<feature type="region of interest" description="Disordered" evidence="2">
    <location>
        <begin position="1"/>
        <end position="166"/>
    </location>
</feature>
<dbReference type="Pfam" id="PF12752">
    <property type="entry name" value="SUZ"/>
    <property type="match status" value="1"/>
</dbReference>
<proteinExistence type="predicted"/>
<dbReference type="PANTHER" id="PTHR15672">
    <property type="entry name" value="CAMP-REGULATED PHOSPHOPROTEIN 21 RELATED R3H DOMAIN CONTAINING PROTEIN"/>
    <property type="match status" value="1"/>
</dbReference>
<feature type="region of interest" description="Disordered" evidence="2">
    <location>
        <begin position="645"/>
        <end position="831"/>
    </location>
</feature>
<feature type="compositionally biased region" description="Low complexity" evidence="2">
    <location>
        <begin position="564"/>
        <end position="573"/>
    </location>
</feature>
<feature type="compositionally biased region" description="Basic and acidic residues" evidence="2">
    <location>
        <begin position="397"/>
        <end position="421"/>
    </location>
</feature>
<protein>
    <recommendedName>
        <fullName evidence="7">R3H domain-containing protein</fullName>
    </recommendedName>
</protein>
<feature type="compositionally biased region" description="Polar residues" evidence="2">
    <location>
        <begin position="428"/>
        <end position="441"/>
    </location>
</feature>
<feature type="compositionally biased region" description="Polar residues" evidence="2">
    <location>
        <begin position="105"/>
        <end position="124"/>
    </location>
</feature>
<dbReference type="InterPro" id="IPR024771">
    <property type="entry name" value="SUZ"/>
</dbReference>
<dbReference type="SMART" id="SM00393">
    <property type="entry name" value="R3H"/>
    <property type="match status" value="1"/>
</dbReference>
<keyword evidence="1" id="KW-0597">Phosphoprotein</keyword>
<reference evidence="5 6" key="1">
    <citation type="submission" date="2024-09" db="EMBL/GenBank/DDBJ databases">
        <title>Rethinking Asexuality: The Enigmatic Case of Functional Sexual Genes in Lepraria (Stereocaulaceae).</title>
        <authorList>
            <person name="Doellman M."/>
            <person name="Sun Y."/>
            <person name="Barcenas-Pena A."/>
            <person name="Lumbsch H.T."/>
            <person name="Grewe F."/>
        </authorList>
    </citation>
    <scope>NUCLEOTIDE SEQUENCE [LARGE SCALE GENOMIC DNA]</scope>
    <source>
        <strain evidence="5 6">Mercado 3170</strain>
    </source>
</reference>
<feature type="domain" description="SUZ" evidence="4">
    <location>
        <begin position="318"/>
        <end position="425"/>
    </location>
</feature>
<accession>A0ABR4ACR1</accession>
<dbReference type="SUPFAM" id="SSF82708">
    <property type="entry name" value="R3H domain"/>
    <property type="match status" value="1"/>
</dbReference>
<dbReference type="InterPro" id="IPR001374">
    <property type="entry name" value="R3H_dom"/>
</dbReference>
<feature type="domain" description="R3H" evidence="3">
    <location>
        <begin position="254"/>
        <end position="317"/>
    </location>
</feature>
<feature type="region of interest" description="Disordered" evidence="2">
    <location>
        <begin position="564"/>
        <end position="598"/>
    </location>
</feature>
<feature type="compositionally biased region" description="Polar residues" evidence="2">
    <location>
        <begin position="751"/>
        <end position="770"/>
    </location>
</feature>
<feature type="compositionally biased region" description="Polar residues" evidence="2">
    <location>
        <begin position="574"/>
        <end position="598"/>
    </location>
</feature>